<gene>
    <name evidence="2" type="ORF">VPR01S_05_02370</name>
</gene>
<keyword evidence="3" id="KW-1185">Reference proteome</keyword>
<reference evidence="2 3" key="1">
    <citation type="submission" date="2013-09" db="EMBL/GenBank/DDBJ databases">
        <title>Whole genome shotgun sequence of Vibrio proteolyticus NBRC 13287.</title>
        <authorList>
            <person name="Isaki S."/>
            <person name="Hosoyama A."/>
            <person name="Numata M."/>
            <person name="Hashimoto M."/>
            <person name="Hosoyama Y."/>
            <person name="Tsuchikane K."/>
            <person name="Noguchi M."/>
            <person name="Hirakata S."/>
            <person name="Ichikawa N."/>
            <person name="Ohji S."/>
            <person name="Yamazoe A."/>
            <person name="Fujita N."/>
        </authorList>
    </citation>
    <scope>NUCLEOTIDE SEQUENCE [LARGE SCALE GENOMIC DNA]</scope>
    <source>
        <strain evidence="2 3">NBRC 13287</strain>
    </source>
</reference>
<dbReference type="CDD" id="cd05403">
    <property type="entry name" value="NT_KNTase_like"/>
    <property type="match status" value="1"/>
</dbReference>
<dbReference type="Proteomes" id="UP000016570">
    <property type="component" value="Unassembled WGS sequence"/>
</dbReference>
<dbReference type="Pfam" id="PF01909">
    <property type="entry name" value="NTP_transf_2"/>
    <property type="match status" value="1"/>
</dbReference>
<evidence type="ECO:0000313" key="2">
    <source>
        <dbReference type="EMBL" id="GAD66942.1"/>
    </source>
</evidence>
<dbReference type="InterPro" id="IPR043519">
    <property type="entry name" value="NT_sf"/>
</dbReference>
<dbReference type="EMBL" id="BATJ01000005">
    <property type="protein sequence ID" value="GAD66942.1"/>
    <property type="molecule type" value="Genomic_DNA"/>
</dbReference>
<dbReference type="eggNOG" id="COG1708">
    <property type="taxonomic scope" value="Bacteria"/>
</dbReference>
<evidence type="ECO:0000313" key="3">
    <source>
        <dbReference type="Proteomes" id="UP000016570"/>
    </source>
</evidence>
<name>U3A0S5_VIBPR</name>
<dbReference type="RefSeq" id="WP_021704920.1">
    <property type="nucleotide sequence ID" value="NZ_BATJ01000005.1"/>
</dbReference>
<feature type="domain" description="Polymerase nucleotidyl transferase" evidence="1">
    <location>
        <begin position="41"/>
        <end position="81"/>
    </location>
</feature>
<sequence length="263" mass="29807">MDNMKKRGVDEQGFVLNVCHPERIQTEFRVVVDQAVAQLLSTFPTAIHSIYLYGSVARGEAKRCHSDLDMSVVFCAPLTEQDHKRLKQLSLALTEGFPLITKVDFDPGHLAEVLHPQEKFRWQFWLKHCCCCLWGKDLTLGFEACRPNLAIASALNEDLPEMVVMLNSGLNEDNASTRGRVLAKKLLRSACGLLVEQHRSWLVGPEECAGVIRRYQPHYEPGVEMALMILRKETATVNEVVQLSASFAQPLIEEYRRITHNHL</sequence>
<protein>
    <recommendedName>
        <fullName evidence="1">Polymerase nucleotidyl transferase domain-containing protein</fullName>
    </recommendedName>
</protein>
<dbReference type="STRING" id="1219065.VPR01S_05_02370"/>
<comment type="caution">
    <text evidence="2">The sequence shown here is derived from an EMBL/GenBank/DDBJ whole genome shotgun (WGS) entry which is preliminary data.</text>
</comment>
<evidence type="ECO:0000259" key="1">
    <source>
        <dbReference type="Pfam" id="PF01909"/>
    </source>
</evidence>
<dbReference type="Gene3D" id="3.30.460.10">
    <property type="entry name" value="Beta Polymerase, domain 2"/>
    <property type="match status" value="1"/>
</dbReference>
<proteinExistence type="predicted"/>
<dbReference type="InterPro" id="IPR002934">
    <property type="entry name" value="Polymerase_NTP_transf_dom"/>
</dbReference>
<dbReference type="AlphaFoldDB" id="U3A0S5"/>
<organism evidence="2 3">
    <name type="scientific">Vibrio proteolyticus NBRC 13287</name>
    <dbReference type="NCBI Taxonomy" id="1219065"/>
    <lineage>
        <taxon>Bacteria</taxon>
        <taxon>Pseudomonadati</taxon>
        <taxon>Pseudomonadota</taxon>
        <taxon>Gammaproteobacteria</taxon>
        <taxon>Vibrionales</taxon>
        <taxon>Vibrionaceae</taxon>
        <taxon>Vibrio</taxon>
    </lineage>
</organism>
<accession>U3A0S5</accession>
<dbReference type="SUPFAM" id="SSF81301">
    <property type="entry name" value="Nucleotidyltransferase"/>
    <property type="match status" value="1"/>
</dbReference>
<dbReference type="GO" id="GO:0016779">
    <property type="term" value="F:nucleotidyltransferase activity"/>
    <property type="evidence" value="ECO:0007669"/>
    <property type="project" value="InterPro"/>
</dbReference>